<feature type="transmembrane region" description="Helical" evidence="1">
    <location>
        <begin position="61"/>
        <end position="81"/>
    </location>
</feature>
<reference evidence="2 3" key="1">
    <citation type="journal article" date="2012" name="ISME J.">
        <title>Nitrification expanded: discovery, physiology and genomics of a nitrite-oxidizing bacterium from the phylum Chloroflexi.</title>
        <authorList>
            <person name="Sorokin D.Y."/>
            <person name="Lucker S."/>
            <person name="Vejmelkova D."/>
            <person name="Kostrikina N.A."/>
            <person name="Kleerebezem R."/>
            <person name="Rijpstra W.I."/>
            <person name="Damste J.S."/>
            <person name="Le Paslier D."/>
            <person name="Muyzer G."/>
            <person name="Wagner M."/>
            <person name="van Loosdrecht M.C."/>
            <person name="Daims H."/>
        </authorList>
    </citation>
    <scope>NUCLEOTIDE SEQUENCE [LARGE SCALE GENOMIC DNA]</scope>
    <source>
        <strain evidence="3">none</strain>
    </source>
</reference>
<proteinExistence type="predicted"/>
<gene>
    <name evidence="2" type="ORF">NITHO_3010030</name>
</gene>
<accession>I4EH87</accession>
<sequence>MAVFIATATVVAALLFFGLRLTVGLRTIPVTIGTFVVFILGLALVRFAMPADASADLRAGVTGVLIGILIIHLYAFAGILGNLGKKA</sequence>
<evidence type="ECO:0000313" key="2">
    <source>
        <dbReference type="EMBL" id="CCF84049.1"/>
    </source>
</evidence>
<feature type="transmembrane region" description="Helical" evidence="1">
    <location>
        <begin position="28"/>
        <end position="49"/>
    </location>
</feature>
<organism evidence="2 3">
    <name type="scientific">Nitrolancea hollandica Lb</name>
    <dbReference type="NCBI Taxonomy" id="1129897"/>
    <lineage>
        <taxon>Bacteria</taxon>
        <taxon>Pseudomonadati</taxon>
        <taxon>Thermomicrobiota</taxon>
        <taxon>Thermomicrobia</taxon>
        <taxon>Sphaerobacterales</taxon>
        <taxon>Sphaerobacterineae</taxon>
        <taxon>Sphaerobacteraceae</taxon>
        <taxon>Nitrolancea</taxon>
    </lineage>
</organism>
<evidence type="ECO:0000256" key="1">
    <source>
        <dbReference type="SAM" id="Phobius"/>
    </source>
</evidence>
<protein>
    <submittedName>
        <fullName evidence="2">Uncharacterized protein</fullName>
    </submittedName>
</protein>
<evidence type="ECO:0000313" key="3">
    <source>
        <dbReference type="Proteomes" id="UP000004221"/>
    </source>
</evidence>
<dbReference type="AlphaFoldDB" id="I4EH87"/>
<dbReference type="RefSeq" id="WP_008477894.1">
    <property type="nucleotide sequence ID" value="NZ_CAGS01000226.1"/>
</dbReference>
<dbReference type="Proteomes" id="UP000004221">
    <property type="component" value="Unassembled WGS sequence"/>
</dbReference>
<keyword evidence="1" id="KW-0812">Transmembrane</keyword>
<name>I4EH87_9BACT</name>
<keyword evidence="1" id="KW-1133">Transmembrane helix</keyword>
<comment type="caution">
    <text evidence="2">The sequence shown here is derived from an EMBL/GenBank/DDBJ whole genome shotgun (WGS) entry which is preliminary data.</text>
</comment>
<keyword evidence="1" id="KW-0472">Membrane</keyword>
<keyword evidence="3" id="KW-1185">Reference proteome</keyword>
<dbReference type="EMBL" id="CAGS01000226">
    <property type="protein sequence ID" value="CCF84049.1"/>
    <property type="molecule type" value="Genomic_DNA"/>
</dbReference>